<dbReference type="Proteomes" id="UP000064967">
    <property type="component" value="Chromosome"/>
</dbReference>
<reference evidence="4 5" key="1">
    <citation type="submission" date="2015-08" db="EMBL/GenBank/DDBJ databases">
        <authorList>
            <person name="Babu N.S."/>
            <person name="Beckwith C.J."/>
            <person name="Beseler K.G."/>
            <person name="Brison A."/>
            <person name="Carone J.V."/>
            <person name="Caskin T.P."/>
            <person name="Diamond M."/>
            <person name="Durham M.E."/>
            <person name="Foxe J.M."/>
            <person name="Go M."/>
            <person name="Henderson B.A."/>
            <person name="Jones I.B."/>
            <person name="McGettigan J.A."/>
            <person name="Micheletti S.J."/>
            <person name="Nasrallah M.E."/>
            <person name="Ortiz D."/>
            <person name="Piller C.R."/>
            <person name="Privatt S.R."/>
            <person name="Schneider S.L."/>
            <person name="Sharp S."/>
            <person name="Smith T.C."/>
            <person name="Stanton J.D."/>
            <person name="Ullery H.E."/>
            <person name="Wilson R.J."/>
            <person name="Serrano M.G."/>
            <person name="Buck G."/>
            <person name="Lee V."/>
            <person name="Wang Y."/>
            <person name="Carvalho R."/>
            <person name="Voegtly L."/>
            <person name="Shi R."/>
            <person name="Duckworth R."/>
            <person name="Johnson A."/>
            <person name="Loviza R."/>
            <person name="Walstead R."/>
            <person name="Shah Z."/>
            <person name="Kiflezghi M."/>
            <person name="Wade K."/>
            <person name="Ball S.L."/>
            <person name="Bradley K.W."/>
            <person name="Asai D.J."/>
            <person name="Bowman C.A."/>
            <person name="Russell D.A."/>
            <person name="Pope W.H."/>
            <person name="Jacobs-Sera D."/>
            <person name="Hendrix R.W."/>
            <person name="Hatfull G.F."/>
        </authorList>
    </citation>
    <scope>NUCLEOTIDE SEQUENCE [LARGE SCALE GENOMIC DNA]</scope>
    <source>
        <strain evidence="4 5">DSM 27648</strain>
    </source>
</reference>
<proteinExistence type="predicted"/>
<feature type="domain" description="N-acetyltransferase" evidence="3">
    <location>
        <begin position="3"/>
        <end position="152"/>
    </location>
</feature>
<dbReference type="SUPFAM" id="SSF55729">
    <property type="entry name" value="Acyl-CoA N-acyltransferases (Nat)"/>
    <property type="match status" value="1"/>
</dbReference>
<dbReference type="InterPro" id="IPR000182">
    <property type="entry name" value="GNAT_dom"/>
</dbReference>
<dbReference type="STRING" id="1391654.AKJ09_08040"/>
<protein>
    <submittedName>
        <fullName evidence="4">Putative acetyltransferase</fullName>
    </submittedName>
</protein>
<dbReference type="KEGG" id="llu:AKJ09_08040"/>
<dbReference type="RefSeq" id="WP_146652484.1">
    <property type="nucleotide sequence ID" value="NZ_CP012333.1"/>
</dbReference>
<dbReference type="EMBL" id="CP012333">
    <property type="protein sequence ID" value="AKV01377.1"/>
    <property type="molecule type" value="Genomic_DNA"/>
</dbReference>
<sequence>MNVVVRPALLSEVADVQRIGVEADERFVEVGHPELADGSTMPTEAAEKAIASGRLLVAETVEGRVVGWSYVGRIGGELCLGQISVALAYGRCGVGTALLRAIIEGAKAAGEPSIVLNTQADVPWNLPWYERHGFRVIEREAWTPELERIAVEQSASGLDWANRVHMRLALR</sequence>
<dbReference type="Gene3D" id="3.40.630.30">
    <property type="match status" value="1"/>
</dbReference>
<dbReference type="PANTHER" id="PTHR43877">
    <property type="entry name" value="AMINOALKYLPHOSPHONATE N-ACETYLTRANSFERASE-RELATED-RELATED"/>
    <property type="match status" value="1"/>
</dbReference>
<evidence type="ECO:0000256" key="1">
    <source>
        <dbReference type="ARBA" id="ARBA00022679"/>
    </source>
</evidence>
<dbReference type="PANTHER" id="PTHR43877:SF1">
    <property type="entry name" value="ACETYLTRANSFERASE"/>
    <property type="match status" value="1"/>
</dbReference>
<dbReference type="InterPro" id="IPR016181">
    <property type="entry name" value="Acyl_CoA_acyltransferase"/>
</dbReference>
<gene>
    <name evidence="4" type="ORF">AKJ09_08040</name>
</gene>
<keyword evidence="2" id="KW-0012">Acyltransferase</keyword>
<evidence type="ECO:0000313" key="5">
    <source>
        <dbReference type="Proteomes" id="UP000064967"/>
    </source>
</evidence>
<dbReference type="OrthoDB" id="572496at2"/>
<keyword evidence="5" id="KW-1185">Reference proteome</keyword>
<organism evidence="4 5">
    <name type="scientific">Labilithrix luteola</name>
    <dbReference type="NCBI Taxonomy" id="1391654"/>
    <lineage>
        <taxon>Bacteria</taxon>
        <taxon>Pseudomonadati</taxon>
        <taxon>Myxococcota</taxon>
        <taxon>Polyangia</taxon>
        <taxon>Polyangiales</taxon>
        <taxon>Labilitrichaceae</taxon>
        <taxon>Labilithrix</taxon>
    </lineage>
</organism>
<dbReference type="Pfam" id="PF13508">
    <property type="entry name" value="Acetyltransf_7"/>
    <property type="match status" value="1"/>
</dbReference>
<evidence type="ECO:0000256" key="2">
    <source>
        <dbReference type="ARBA" id="ARBA00023315"/>
    </source>
</evidence>
<dbReference type="GO" id="GO:0016747">
    <property type="term" value="F:acyltransferase activity, transferring groups other than amino-acyl groups"/>
    <property type="evidence" value="ECO:0007669"/>
    <property type="project" value="InterPro"/>
</dbReference>
<dbReference type="AlphaFoldDB" id="A0A0K1Q6U8"/>
<dbReference type="CDD" id="cd04301">
    <property type="entry name" value="NAT_SF"/>
    <property type="match status" value="1"/>
</dbReference>
<evidence type="ECO:0000313" key="4">
    <source>
        <dbReference type="EMBL" id="AKV01377.1"/>
    </source>
</evidence>
<accession>A0A0K1Q6U8</accession>
<name>A0A0K1Q6U8_9BACT</name>
<evidence type="ECO:0000259" key="3">
    <source>
        <dbReference type="PROSITE" id="PS51186"/>
    </source>
</evidence>
<dbReference type="PROSITE" id="PS51186">
    <property type="entry name" value="GNAT"/>
    <property type="match status" value="1"/>
</dbReference>
<dbReference type="InterPro" id="IPR050832">
    <property type="entry name" value="Bact_Acetyltransf"/>
</dbReference>
<keyword evidence="1 4" id="KW-0808">Transferase</keyword>